<evidence type="ECO:0000313" key="3">
    <source>
        <dbReference type="EMBL" id="OSX64632.1"/>
    </source>
</evidence>
<dbReference type="GeneID" id="36327285"/>
<protein>
    <recommendedName>
        <fullName evidence="5">Mini-chromosome maintenance complex-binding protein</fullName>
    </recommendedName>
</protein>
<evidence type="ECO:0000256" key="2">
    <source>
        <dbReference type="ARBA" id="ARBA00023242"/>
    </source>
</evidence>
<dbReference type="InterPro" id="IPR019140">
    <property type="entry name" value="MCM_complex-bd"/>
</dbReference>
<name>A0A1X6N804_9APHY</name>
<evidence type="ECO:0000313" key="4">
    <source>
        <dbReference type="Proteomes" id="UP000194127"/>
    </source>
</evidence>
<proteinExistence type="predicted"/>
<dbReference type="Pfam" id="PF09739">
    <property type="entry name" value="MCM_bind"/>
    <property type="match status" value="1"/>
</dbReference>
<dbReference type="OrthoDB" id="329666at2759"/>
<keyword evidence="4" id="KW-1185">Reference proteome</keyword>
<organism evidence="3 4">
    <name type="scientific">Postia placenta MAD-698-R-SB12</name>
    <dbReference type="NCBI Taxonomy" id="670580"/>
    <lineage>
        <taxon>Eukaryota</taxon>
        <taxon>Fungi</taxon>
        <taxon>Dikarya</taxon>
        <taxon>Basidiomycota</taxon>
        <taxon>Agaricomycotina</taxon>
        <taxon>Agaricomycetes</taxon>
        <taxon>Polyporales</taxon>
        <taxon>Adustoporiaceae</taxon>
        <taxon>Rhodonia</taxon>
    </lineage>
</organism>
<dbReference type="Proteomes" id="UP000194127">
    <property type="component" value="Unassembled WGS sequence"/>
</dbReference>
<dbReference type="STRING" id="670580.A0A1X6N804"/>
<keyword evidence="2" id="KW-0539">Nucleus</keyword>
<dbReference type="GO" id="GO:0003682">
    <property type="term" value="F:chromatin binding"/>
    <property type="evidence" value="ECO:0007669"/>
    <property type="project" value="TreeGrafter"/>
</dbReference>
<dbReference type="GO" id="GO:0006261">
    <property type="term" value="P:DNA-templated DNA replication"/>
    <property type="evidence" value="ECO:0007669"/>
    <property type="project" value="TreeGrafter"/>
</dbReference>
<dbReference type="EMBL" id="KZ110593">
    <property type="protein sequence ID" value="OSX64632.1"/>
    <property type="molecule type" value="Genomic_DNA"/>
</dbReference>
<dbReference type="AlphaFoldDB" id="A0A1X6N804"/>
<comment type="subcellular location">
    <subcellularLocation>
        <location evidence="1">Nucleus</location>
    </subcellularLocation>
</comment>
<sequence>MHGPNNTMKCLRDPTATLHDLYNDPNGTSHDNFPRLVAEHYTQIFHTSEAFREIPSLDIRSPPTTFPDRSLVRFRAMVQDTSPSSEMYLARSPYGKCGGWGIELTEEENGEVDYTNLRECNVLWAVSVPAESAWCAEELDGSQTRSASGSTSAYLPQHSHKFPHPTLPHIGVQVKIYDTDSAEKLKSTDIVTFVGILTTESSISLSYSPADLLTARTSVSSTGTGLESRDEVPTLHVLYIREHTATLLSRPYPSTATPDADEHSAPAKVRSELISWMAEEALGGDREAAEWMLLASIARVQSRSPPLLPPSLNLTHFPSPSPTPSTTDAPPTFLPTLSTVLAQILPLTHTLPLSLDVLNKDAFVPESKEEDLHAGVLQLPQGTVLLVTEGGVHEGKLVEQGILNVHALQEVMNTQTLAYKFPFSQFSFPTDISCIVVSEGSKSALFRTNISVPLTAPKDPEAIARLYKPVEDIKLPSAERLAAFRDLLVGARAGKVHVSEETSEYIQRDFVRQRQQDRSVTSDDLIRRMSIAKLYALSLHETELTVDVWERAKAFDERRRAACASTTTSSATV</sequence>
<accession>A0A1X6N804</accession>
<dbReference type="GO" id="GO:0005634">
    <property type="term" value="C:nucleus"/>
    <property type="evidence" value="ECO:0007669"/>
    <property type="project" value="UniProtKB-SubCell"/>
</dbReference>
<evidence type="ECO:0008006" key="5">
    <source>
        <dbReference type="Google" id="ProtNLM"/>
    </source>
</evidence>
<dbReference type="RefSeq" id="XP_024341426.1">
    <property type="nucleotide sequence ID" value="XM_024482335.1"/>
</dbReference>
<reference evidence="3 4" key="1">
    <citation type="submission" date="2017-04" db="EMBL/GenBank/DDBJ databases">
        <title>Genome Sequence of the Model Brown-Rot Fungus Postia placenta SB12.</title>
        <authorList>
            <consortium name="DOE Joint Genome Institute"/>
            <person name="Gaskell J."/>
            <person name="Kersten P."/>
            <person name="Larrondo L.F."/>
            <person name="Canessa P."/>
            <person name="Martinez D."/>
            <person name="Hibbett D."/>
            <person name="Schmoll M."/>
            <person name="Kubicek C.P."/>
            <person name="Martinez A.T."/>
            <person name="Yadav J."/>
            <person name="Master E."/>
            <person name="Magnuson J.K."/>
            <person name="James T."/>
            <person name="Yaver D."/>
            <person name="Berka R."/>
            <person name="Labutti K."/>
            <person name="Lipzen A."/>
            <person name="Aerts A."/>
            <person name="Barry K."/>
            <person name="Henrissat B."/>
            <person name="Blanchette R."/>
            <person name="Grigoriev I."/>
            <person name="Cullen D."/>
        </authorList>
    </citation>
    <scope>NUCLEOTIDE SEQUENCE [LARGE SCALE GENOMIC DNA]</scope>
    <source>
        <strain evidence="3 4">MAD-698-R-SB12</strain>
    </source>
</reference>
<dbReference type="PANTHER" id="PTHR13489:SF0">
    <property type="entry name" value="MINI-CHROMOSOME MAINTENANCE COMPLEX-BINDING PROTEIN"/>
    <property type="match status" value="1"/>
</dbReference>
<gene>
    <name evidence="3" type="ORF">POSPLADRAFT_1069116</name>
</gene>
<evidence type="ECO:0000256" key="1">
    <source>
        <dbReference type="ARBA" id="ARBA00004123"/>
    </source>
</evidence>
<dbReference type="PANTHER" id="PTHR13489">
    <property type="entry name" value="MINI-CHROMOSOME MAINTENANCE COMPLEX-BINDING PROTEIN"/>
    <property type="match status" value="1"/>
</dbReference>